<feature type="compositionally biased region" description="Polar residues" evidence="1">
    <location>
        <begin position="44"/>
        <end position="72"/>
    </location>
</feature>
<feature type="compositionally biased region" description="Polar residues" evidence="1">
    <location>
        <begin position="1950"/>
        <end position="1964"/>
    </location>
</feature>
<dbReference type="KEGG" id="ccac:CcaHIS019_0303120"/>
<evidence type="ECO:0000313" key="4">
    <source>
        <dbReference type="Proteomes" id="UP001233271"/>
    </source>
</evidence>
<reference evidence="3" key="1">
    <citation type="journal article" date="2023" name="BMC Genomics">
        <title>Chromosome-level genome assemblies of Cutaneotrichosporon spp. (Trichosporonales, Basidiomycota) reveal imbalanced evolution between nucleotide sequences and chromosome synteny.</title>
        <authorList>
            <person name="Kobayashi Y."/>
            <person name="Kayamori A."/>
            <person name="Aoki K."/>
            <person name="Shiwa Y."/>
            <person name="Matsutani M."/>
            <person name="Fujita N."/>
            <person name="Sugita T."/>
            <person name="Iwasaki W."/>
            <person name="Tanaka N."/>
            <person name="Takashima M."/>
        </authorList>
    </citation>
    <scope>NUCLEOTIDE SEQUENCE</scope>
    <source>
        <strain evidence="3">HIS019</strain>
    </source>
</reference>
<keyword evidence="4" id="KW-1185">Reference proteome</keyword>
<feature type="region of interest" description="Disordered" evidence="1">
    <location>
        <begin position="2216"/>
        <end position="2293"/>
    </location>
</feature>
<dbReference type="EMBL" id="AP028214">
    <property type="protein sequence ID" value="BEI90242.1"/>
    <property type="molecule type" value="Genomic_DNA"/>
</dbReference>
<feature type="region of interest" description="Disordered" evidence="1">
    <location>
        <begin position="1"/>
        <end position="72"/>
    </location>
</feature>
<dbReference type="RefSeq" id="XP_060455507.1">
    <property type="nucleotide sequence ID" value="XM_060598743.1"/>
</dbReference>
<dbReference type="Pfam" id="PF20262">
    <property type="entry name" value="UNC80_C"/>
    <property type="match status" value="1"/>
</dbReference>
<dbReference type="GO" id="GO:0055080">
    <property type="term" value="P:monoatomic cation homeostasis"/>
    <property type="evidence" value="ECO:0007669"/>
    <property type="project" value="TreeGrafter"/>
</dbReference>
<sequence>MAPADRDAGPAPVSASLNRASATRKRTSTSSQNAPTHILANEWGGTTLNDEPTSLSSPPNMSQPDRSRSATVSSIDIPRVTSPISMGSMDTAVSRHPSAKSSVMLSMPEGVVQDFTSARPMGRTESAVSFTLDAVQPRTNSAHDLNFAPVHSLPLSNRSTPPTAGSGASFGPPVLRPILTNASVPVPGAISSHHDLDFGPAPALPLAMQATPNSSRPKPQLRLSTQDLPAPSKKADKQPLSPGMKHWQQVRQHVVTGPSPVDSKPKRGIVSRTAGRFGFRSVVENVLGYDRRRGSTYGAFAMDMTDEEREEASRERRRFARAVKTCLDECAAEESTRRLRRLAAAGGHAPTPPASKPKSTHLSSHGGRSGSVHALDDEGVSAFYPLLSALVKFGLDAKAKRVWSRTCPHHAAILAELGTAFLPDSASRDGDRAQALQVFFTIVTHWSTDSDEDELSRWRWLCHAMLRDDRQTRDRGLRLLSLILKGDSSMPEALVRPATALDFESIAVALLNLLHALENSGYASDEHQSIVWGLIASLGAGDIIAVDSESVVPLLDDDSLIARNTERELLWIAAAKAITANKHVGAWMLDCNAAVLRRFVPVPVLPGMPETARQLRVLASKALLNSLATLVRDVDDEDVVASVAAMAEEIFDEAMALPRRDGIEASYASVLLALDCAVNSPDSPYAACLSDLLAKHNDIVTSVAQDFISSFPTARVMKVTRQFLQADMPLGRAFVPLLLEHLATLPSTPEARTFLAWLSTAQPHLFYKPLFACAAATQAETLVKPLRIVASIAEQLGADAFWTRADPQMVAIVLGDMSPRKGKGKARGAVANIKLGRYALLVELLVSLQGAKGPQLATFAHGLETRLGAMLELEESGSSLPPGYRSLVVQLIRSLRIGSGLIKRTSITRLAVQWYTSSSWRAASPSPETSLIDSLIQLYKSDTEATSKSVPRIALLKLPLSEALPTLLVTAQASLASEDWGALLPVVWERYAGRDMPVDQLTFLMMKCAEAARGGLRNLVSTELYNAGPSVRNYALLKLAMLYGYRFQVYTQDTVTDRRGLNFRFPQRQLEFVPADMGSQVWVTPRDAQDAALQKYGRALPLELRQRLMELGWTEDEEMTATDIERLPVTAVPLSGKGSIAIELKHAAAPVIKRKGSNSSLHSNSAKVHRAVVPPDLVAIVIDQARQLATADDIGVELLSKELVHMFERDDATLFMRPVSEELPHDIANALLRVNGVIAQPTPGFAHAALNALVGFLKIAVRADAEFPHWAPILGTIARLIPNVCEISLRDVRKTKSEHVLLPASIYETDGGFKVHRPWREDVLLDVQTAQLVLLSAILRTNRRDVYLVKKMLFSLQVQESMRYLPFARAWVELIVDLCTAVNSNYNDRAELRHFLYNITSAMSLHGGDMIVVAHGMRAISLCATRFRRVFASIGFVNIMPAVYDAYVRGHGGIRDAVEYACRSFYRIHQDVFVYQLCLALSEHIHEDAFDARAAYDLLAVLATDDPASGVPSGIRDLNRKYEVEVLLQMQSGGAEVALSTPERLIATLEPALFPTDNIVRLLVTVIAVNAASKRGIRLLGLFGAIAPYLQAEERTRALVDDAVYVIGRFIERSRASDDTALQRLVPGEGPSSPDWPAATNAYFQFVESITASGAMFSLQTTRQLIELGHCSVFIGSNAAVSRLFGALARAQVSTETSFLADLAPKYEVSLQGIDFSSVLDAISSMIRRNAFRLPASIARLIVERYVGPALRFIANAAHEVLISDSPLRPHSQPPTVAFRRAAVELLSVTVFLPGVDVLHQLERNTSSAGMLAMMIIPLALALDPPPDRDVNGIWVRLLKFTLRSPSDPPLERAAHTALALQVVKIAAVRVPDVISSERGLWTHLATYAKSAVADGNGRFLTRTPRLVDWMMWSLFELVALHRSPLALALRLHMQTALATVNDERDAASSRPSTAGSVTPTPRSLSGLVRRPSARVPSATNLSPLAARVTSTTLAPVLETDTLHPSPLLASPTPSPSSALGSLTPKHQRSLSAASASSVMSAASAYSNVSLSNPSLSPSPSPSVSHNRSPSTATTSSTAVARRSFAPVKPSFSVSARRASRPTFDAFERRFSAAPRAGDRGSIVHLIGQSTPTAPAGPTTVAKNSRSEILQSPLRSELADAARRSLLVALVVYGYDVDEDVDVHAWSASDALHAITEETRMLVEDELAEAFLPISQASESEPDAAPKADEEENGGGSKRSSYAHPWDEPQLPSLSYTLNHGFDEGYTVTTESPRNSLDPRPSREIPTVAISLA</sequence>
<evidence type="ECO:0000256" key="1">
    <source>
        <dbReference type="SAM" id="MobiDB-lite"/>
    </source>
</evidence>
<protein>
    <recommendedName>
        <fullName evidence="2">Protein UNC80 C-terminal domain-containing protein</fullName>
    </recommendedName>
</protein>
<feature type="compositionally biased region" description="Polar residues" evidence="1">
    <location>
        <begin position="210"/>
        <end position="227"/>
    </location>
</feature>
<evidence type="ECO:0000259" key="2">
    <source>
        <dbReference type="Pfam" id="PF20262"/>
    </source>
</evidence>
<organism evidence="3 4">
    <name type="scientific">Cutaneotrichosporon cavernicola</name>
    <dbReference type="NCBI Taxonomy" id="279322"/>
    <lineage>
        <taxon>Eukaryota</taxon>
        <taxon>Fungi</taxon>
        <taxon>Dikarya</taxon>
        <taxon>Basidiomycota</taxon>
        <taxon>Agaricomycotina</taxon>
        <taxon>Tremellomycetes</taxon>
        <taxon>Trichosporonales</taxon>
        <taxon>Trichosporonaceae</taxon>
        <taxon>Cutaneotrichosporon</taxon>
    </lineage>
</organism>
<gene>
    <name evidence="3" type="ORF">CcaverHIS019_0303120</name>
</gene>
<proteinExistence type="predicted"/>
<accession>A0AA48ICC7</accession>
<feature type="region of interest" description="Disordered" evidence="1">
    <location>
        <begin position="2049"/>
        <end position="2080"/>
    </location>
</feature>
<feature type="domain" description="Protein UNC80 C-terminal" evidence="2">
    <location>
        <begin position="1370"/>
        <end position="1486"/>
    </location>
</feature>
<feature type="compositionally biased region" description="Low complexity" evidence="1">
    <location>
        <begin position="2005"/>
        <end position="2027"/>
    </location>
</feature>
<feature type="region of interest" description="Disordered" evidence="1">
    <location>
        <begin position="2003"/>
        <end position="2027"/>
    </location>
</feature>
<dbReference type="GeneID" id="85494112"/>
<dbReference type="PANTHER" id="PTHR31781">
    <property type="entry name" value="UNC80"/>
    <property type="match status" value="1"/>
</dbReference>
<evidence type="ECO:0000313" key="3">
    <source>
        <dbReference type="EMBL" id="BEI90242.1"/>
    </source>
</evidence>
<dbReference type="Proteomes" id="UP001233271">
    <property type="component" value="Chromosome 3"/>
</dbReference>
<dbReference type="PANTHER" id="PTHR31781:SF1">
    <property type="entry name" value="PROTEIN UNC-80 HOMOLOG"/>
    <property type="match status" value="1"/>
</dbReference>
<dbReference type="GO" id="GO:0034703">
    <property type="term" value="C:cation channel complex"/>
    <property type="evidence" value="ECO:0007669"/>
    <property type="project" value="TreeGrafter"/>
</dbReference>
<feature type="region of interest" description="Disordered" evidence="1">
    <location>
        <begin position="201"/>
        <end position="244"/>
    </location>
</feature>
<name>A0AA48ICC7_9TREE</name>
<feature type="region of interest" description="Disordered" evidence="1">
    <location>
        <begin position="343"/>
        <end position="371"/>
    </location>
</feature>
<feature type="region of interest" description="Disordered" evidence="1">
    <location>
        <begin position="1943"/>
        <end position="1979"/>
    </location>
</feature>
<dbReference type="GO" id="GO:0005261">
    <property type="term" value="F:monoatomic cation channel activity"/>
    <property type="evidence" value="ECO:0007669"/>
    <property type="project" value="TreeGrafter"/>
</dbReference>
<dbReference type="InterPro" id="IPR046460">
    <property type="entry name" value="UNC80_C"/>
</dbReference>